<evidence type="ECO:0000313" key="2">
    <source>
        <dbReference type="EMBL" id="AHC16015.1"/>
    </source>
</evidence>
<protein>
    <submittedName>
        <fullName evidence="2">Transposon Tn7 transposition protein tnsC</fullName>
    </submittedName>
</protein>
<dbReference type="RefSeq" id="WP_024268915.1">
    <property type="nucleotide sequence ID" value="NC_023035.1"/>
</dbReference>
<gene>
    <name evidence="2" type="ORF">L21SP2_2663</name>
</gene>
<keyword evidence="3" id="KW-1185">Reference proteome</keyword>
<evidence type="ECO:0000313" key="3">
    <source>
        <dbReference type="Proteomes" id="UP000018680"/>
    </source>
</evidence>
<sequence>MNLYDGWIQAEYVESIIDQYRNNPFIECLPPIKNATQVSATLKNQINFRASEIYLDGNKRIHAIAQLIDHFFQPLTRHIELEMKISLMIRQGYIGRNLIDGGHNVHIQNGYERLMKGDLEVQRFEHVESTAKSMTFIGCSGSGKTASINRILATYPQVIYHQKYNFTQIVFLKIDCPYDGSLKSLCHNFFRALDEVLHENYVDRYVRKRHGVETLIALMAQIANTYAIGLLVIDEIQHLSTKRSGGAEKMLNFFVTLVNTISIPVLMVGTPKAQPIFELDLRSARRASGFGALLWEPLARPDFEVKIDKTEWGRFTNRLWKLQWLTKADPVLSTEISETWFDLSQGIMDVVIKLYVLSQMRAVVSGIERITPKLMRKVYEDELKPIHPMIDALRSGLKERIAKYSDLTIPHIDKKIIELSILVQKQVAKVNSEPKFENNSSAIRLYRQLVDMGFESTLLEPLVSKAFRDNPSVELKDIMPIVIEWYKSAEQTKPEKKSGSTYKIIHPKDWHTLETDDLRFVSSQADNTDEFVEILKSSGVMFDTDAWIDTYG</sequence>
<dbReference type="Pfam" id="PF13401">
    <property type="entry name" value="AAA_22"/>
    <property type="match status" value="1"/>
</dbReference>
<dbReference type="PATRIC" id="fig|1307761.3.peg.2653"/>
<name>V5WK67_9SPIO</name>
<feature type="domain" description="AAA+ ATPase" evidence="1">
    <location>
        <begin position="130"/>
        <end position="283"/>
    </location>
</feature>
<proteinExistence type="predicted"/>
<dbReference type="InterPro" id="IPR021542">
    <property type="entry name" value="Tn7_TnsC"/>
</dbReference>
<dbReference type="eggNOG" id="COG2842">
    <property type="taxonomic scope" value="Bacteria"/>
</dbReference>
<dbReference type="OrthoDB" id="5593847at2"/>
<dbReference type="GO" id="GO:0016887">
    <property type="term" value="F:ATP hydrolysis activity"/>
    <property type="evidence" value="ECO:0007669"/>
    <property type="project" value="InterPro"/>
</dbReference>
<dbReference type="InterPro" id="IPR049945">
    <property type="entry name" value="AAA_22"/>
</dbReference>
<dbReference type="InterPro" id="IPR027417">
    <property type="entry name" value="P-loop_NTPase"/>
</dbReference>
<reference evidence="2 3" key="1">
    <citation type="journal article" date="2015" name="Stand. Genomic Sci.">
        <title>Complete genome sequence and description of Salinispira pacifica gen. nov., sp. nov., a novel spirochaete isolated form a hypersaline microbial mat.</title>
        <authorList>
            <person name="Ben Hania W."/>
            <person name="Joseph M."/>
            <person name="Schumann P."/>
            <person name="Bunk B."/>
            <person name="Fiebig A."/>
            <person name="Sproer C."/>
            <person name="Klenk H.P."/>
            <person name="Fardeau M.L."/>
            <person name="Spring S."/>
        </authorList>
    </citation>
    <scope>NUCLEOTIDE SEQUENCE [LARGE SCALE GENOMIC DNA]</scope>
    <source>
        <strain evidence="2 3">L21-RPul-D2</strain>
    </source>
</reference>
<dbReference type="Pfam" id="PF11426">
    <property type="entry name" value="Tn7_TnsC_Int"/>
    <property type="match status" value="1"/>
</dbReference>
<dbReference type="SUPFAM" id="SSF52540">
    <property type="entry name" value="P-loop containing nucleoside triphosphate hydrolases"/>
    <property type="match status" value="1"/>
</dbReference>
<dbReference type="Gene3D" id="6.10.20.30">
    <property type="match status" value="1"/>
</dbReference>
<dbReference type="Proteomes" id="UP000018680">
    <property type="component" value="Chromosome"/>
</dbReference>
<dbReference type="InterPro" id="IPR003593">
    <property type="entry name" value="AAA+_ATPase"/>
</dbReference>
<dbReference type="STRING" id="1307761.L21SP2_2663"/>
<dbReference type="AlphaFoldDB" id="V5WK67"/>
<dbReference type="EMBL" id="CP006939">
    <property type="protein sequence ID" value="AHC16015.1"/>
    <property type="molecule type" value="Genomic_DNA"/>
</dbReference>
<organism evidence="2 3">
    <name type="scientific">Salinispira pacifica</name>
    <dbReference type="NCBI Taxonomy" id="1307761"/>
    <lineage>
        <taxon>Bacteria</taxon>
        <taxon>Pseudomonadati</taxon>
        <taxon>Spirochaetota</taxon>
        <taxon>Spirochaetia</taxon>
        <taxon>Spirochaetales</taxon>
        <taxon>Spirochaetaceae</taxon>
        <taxon>Salinispira</taxon>
    </lineage>
</organism>
<dbReference type="SMART" id="SM00382">
    <property type="entry name" value="AAA"/>
    <property type="match status" value="1"/>
</dbReference>
<evidence type="ECO:0000259" key="1">
    <source>
        <dbReference type="SMART" id="SM00382"/>
    </source>
</evidence>
<dbReference type="Gene3D" id="3.40.50.300">
    <property type="entry name" value="P-loop containing nucleotide triphosphate hydrolases"/>
    <property type="match status" value="1"/>
</dbReference>
<dbReference type="KEGG" id="slr:L21SP2_2663"/>
<dbReference type="HOGENOM" id="CLU_036574_1_0_12"/>
<accession>V5WK67</accession>